<dbReference type="GO" id="GO:0015171">
    <property type="term" value="F:amino acid transmembrane transporter activity"/>
    <property type="evidence" value="ECO:0007669"/>
    <property type="project" value="TreeGrafter"/>
</dbReference>
<dbReference type="Gene3D" id="1.20.1740.10">
    <property type="entry name" value="Amino acid/polyamine transporter I"/>
    <property type="match status" value="1"/>
</dbReference>
<feature type="domain" description="Amino acid permease/ SLC12A" evidence="9">
    <location>
        <begin position="39"/>
        <end position="337"/>
    </location>
</feature>
<gene>
    <name evidence="10" type="ORF">NW762_010155</name>
</gene>
<feature type="transmembrane region" description="Helical" evidence="8">
    <location>
        <begin position="168"/>
        <end position="192"/>
    </location>
</feature>
<comment type="caution">
    <text evidence="10">The sequence shown here is derived from an EMBL/GenBank/DDBJ whole genome shotgun (WGS) entry which is preliminary data.</text>
</comment>
<feature type="domain" description="Amino acid permease/ SLC12A" evidence="9">
    <location>
        <begin position="349"/>
        <end position="517"/>
    </location>
</feature>
<dbReference type="GO" id="GO:0016020">
    <property type="term" value="C:membrane"/>
    <property type="evidence" value="ECO:0007669"/>
    <property type="project" value="UniProtKB-SubCell"/>
</dbReference>
<evidence type="ECO:0000256" key="1">
    <source>
        <dbReference type="ARBA" id="ARBA00004141"/>
    </source>
</evidence>
<accession>A0A9W8RRN8</accession>
<evidence type="ECO:0000256" key="8">
    <source>
        <dbReference type="SAM" id="Phobius"/>
    </source>
</evidence>
<dbReference type="PANTHER" id="PTHR43341">
    <property type="entry name" value="AMINO ACID PERMEASE"/>
    <property type="match status" value="1"/>
</dbReference>
<feature type="transmembrane region" description="Helical" evidence="8">
    <location>
        <begin position="263"/>
        <end position="284"/>
    </location>
</feature>
<evidence type="ECO:0000256" key="7">
    <source>
        <dbReference type="SAM" id="MobiDB-lite"/>
    </source>
</evidence>
<evidence type="ECO:0000256" key="3">
    <source>
        <dbReference type="ARBA" id="ARBA00022692"/>
    </source>
</evidence>
<dbReference type="PIRSF" id="PIRSF006060">
    <property type="entry name" value="AA_transporter"/>
    <property type="match status" value="1"/>
</dbReference>
<dbReference type="OrthoDB" id="3900342at2759"/>
<protein>
    <recommendedName>
        <fullName evidence="9">Amino acid permease/ SLC12A domain-containing protein</fullName>
    </recommendedName>
</protein>
<evidence type="ECO:0000256" key="4">
    <source>
        <dbReference type="ARBA" id="ARBA00022970"/>
    </source>
</evidence>
<feature type="compositionally biased region" description="Basic and acidic residues" evidence="7">
    <location>
        <begin position="1"/>
        <end position="14"/>
    </location>
</feature>
<keyword evidence="3 8" id="KW-0812">Transmembrane</keyword>
<dbReference type="InterPro" id="IPR050524">
    <property type="entry name" value="APC_YAT"/>
</dbReference>
<evidence type="ECO:0000259" key="9">
    <source>
        <dbReference type="Pfam" id="PF00324"/>
    </source>
</evidence>
<dbReference type="Proteomes" id="UP001152049">
    <property type="component" value="Unassembled WGS sequence"/>
</dbReference>
<evidence type="ECO:0000256" key="5">
    <source>
        <dbReference type="ARBA" id="ARBA00022989"/>
    </source>
</evidence>
<keyword evidence="2" id="KW-0813">Transport</keyword>
<sequence>MAEPLEKEKTDSIGRVESNAPGEMNQVNDLRRDFKPRQVFMFSIACAIGTGLVIGTGSALSRGGPGSLLIAYILIGCTVFFVMTAIGEMATFLPMNKGFGGYATRMVDPAFGKVNICSDTTPTNLTAAGLVLQFWRPDLNVAIWITVFGVAIVTINLLHVNSFGETEFWLGCAKVLIMTTLILSSLVVTLGGGPNHDRSGFRYWRDPGAFAEYLLEGPKGRFLGFWACCCQACFGFTGTEVVGMTFGETPNPRKNVPRAVKQTFWRIACFYILGVLVLGMAVPYDNEQLIGATKQATSGAASPFVVSMSLAGVHVFADIINGCLLVFTLSAASSGTYNLDPDGTLRLTVADIYCASRSLYGLAKDGQAPRLFAKARENGNPIYAVAFTSLFILLGYLNASKSSSTVFGYFVSLVTVFAVLNWVAILITHIRFRQALEAQGIAMADLPYIGFLQPYGSYFSLTISLLVIVFNGKLTLHGYDAFIPHFKPDTFVLKYLGTLIFVVNIAWWKIIHKTTFRSAEDIDLVTGRREWEERESNEDASWNDGFWKKAQRKLKGQ</sequence>
<dbReference type="AlphaFoldDB" id="A0A9W8RRN8"/>
<dbReference type="InterPro" id="IPR004841">
    <property type="entry name" value="AA-permease/SLC12A_dom"/>
</dbReference>
<organism evidence="10 11">
    <name type="scientific">Fusarium torreyae</name>
    <dbReference type="NCBI Taxonomy" id="1237075"/>
    <lineage>
        <taxon>Eukaryota</taxon>
        <taxon>Fungi</taxon>
        <taxon>Dikarya</taxon>
        <taxon>Ascomycota</taxon>
        <taxon>Pezizomycotina</taxon>
        <taxon>Sordariomycetes</taxon>
        <taxon>Hypocreomycetidae</taxon>
        <taxon>Hypocreales</taxon>
        <taxon>Nectriaceae</taxon>
        <taxon>Fusarium</taxon>
    </lineage>
</organism>
<evidence type="ECO:0000313" key="10">
    <source>
        <dbReference type="EMBL" id="KAJ4253761.1"/>
    </source>
</evidence>
<dbReference type="InterPro" id="IPR004840">
    <property type="entry name" value="Amino_acid_permease_CS"/>
</dbReference>
<evidence type="ECO:0000256" key="6">
    <source>
        <dbReference type="ARBA" id="ARBA00023136"/>
    </source>
</evidence>
<feature type="transmembrane region" description="Helical" evidence="8">
    <location>
        <begin position="490"/>
        <end position="508"/>
    </location>
</feature>
<feature type="transmembrane region" description="Helical" evidence="8">
    <location>
        <begin position="304"/>
        <end position="327"/>
    </location>
</feature>
<evidence type="ECO:0000313" key="11">
    <source>
        <dbReference type="Proteomes" id="UP001152049"/>
    </source>
</evidence>
<dbReference type="PANTHER" id="PTHR43341:SF9">
    <property type="entry name" value="DICARBOXYLIC AMINO ACID PERMEASE"/>
    <property type="match status" value="1"/>
</dbReference>
<feature type="region of interest" description="Disordered" evidence="7">
    <location>
        <begin position="1"/>
        <end position="23"/>
    </location>
</feature>
<comment type="subcellular location">
    <subcellularLocation>
        <location evidence="1">Membrane</location>
        <topology evidence="1">Multi-pass membrane protein</topology>
    </subcellularLocation>
</comment>
<feature type="transmembrane region" description="Helical" evidence="8">
    <location>
        <begin position="141"/>
        <end position="162"/>
    </location>
</feature>
<feature type="transmembrane region" description="Helical" evidence="8">
    <location>
        <begin position="39"/>
        <end position="60"/>
    </location>
</feature>
<dbReference type="Pfam" id="PF00324">
    <property type="entry name" value="AA_permease"/>
    <property type="match status" value="2"/>
</dbReference>
<dbReference type="PROSITE" id="PS00218">
    <property type="entry name" value="AMINO_ACID_PERMEASE_1"/>
    <property type="match status" value="1"/>
</dbReference>
<feature type="transmembrane region" description="Helical" evidence="8">
    <location>
        <begin position="66"/>
        <end position="87"/>
    </location>
</feature>
<feature type="transmembrane region" description="Helical" evidence="8">
    <location>
        <begin position="382"/>
        <end position="400"/>
    </location>
</feature>
<proteinExistence type="predicted"/>
<evidence type="ECO:0000256" key="2">
    <source>
        <dbReference type="ARBA" id="ARBA00022448"/>
    </source>
</evidence>
<dbReference type="EMBL" id="JAOQAZ010000023">
    <property type="protein sequence ID" value="KAJ4253761.1"/>
    <property type="molecule type" value="Genomic_DNA"/>
</dbReference>
<feature type="transmembrane region" description="Helical" evidence="8">
    <location>
        <begin position="448"/>
        <end position="470"/>
    </location>
</feature>
<keyword evidence="11" id="KW-1185">Reference proteome</keyword>
<keyword evidence="5 8" id="KW-1133">Transmembrane helix</keyword>
<name>A0A9W8RRN8_9HYPO</name>
<feature type="transmembrane region" description="Helical" evidence="8">
    <location>
        <begin position="406"/>
        <end position="427"/>
    </location>
</feature>
<reference evidence="10" key="1">
    <citation type="submission" date="2022-09" db="EMBL/GenBank/DDBJ databases">
        <title>Fusarium specimens isolated from Avocado Roots.</title>
        <authorList>
            <person name="Stajich J."/>
            <person name="Roper C."/>
            <person name="Heimlech-Rivalta G."/>
        </authorList>
    </citation>
    <scope>NUCLEOTIDE SEQUENCE</scope>
    <source>
        <strain evidence="10">CF00136</strain>
    </source>
</reference>
<keyword evidence="4" id="KW-0029">Amino-acid transport</keyword>
<keyword evidence="6 8" id="KW-0472">Membrane</keyword>